<protein>
    <submittedName>
        <fullName evidence="2">Uncharacterized protein</fullName>
    </submittedName>
</protein>
<dbReference type="Proteomes" id="UP001315686">
    <property type="component" value="Unassembled WGS sequence"/>
</dbReference>
<sequence length="130" mass="13393">MGQATPASLLRDMKSTVMEALLALSQREAEAREEGLVLLADQIYAMREKVTDAAAVLAEGAPRDATRLPGTLSTAEGALARMTRADNTLPAAGALLLALDDLQPPAPDPAPQDDAAEDASASDPASDEAP</sequence>
<dbReference type="RefSeq" id="WP_327792411.1">
    <property type="nucleotide sequence ID" value="NZ_JADQAZ010000001.1"/>
</dbReference>
<evidence type="ECO:0000313" key="2">
    <source>
        <dbReference type="EMBL" id="MBT0956202.1"/>
    </source>
</evidence>
<keyword evidence="3" id="KW-1185">Reference proteome</keyword>
<proteinExistence type="predicted"/>
<name>A0AAP2G6V1_9RHOB</name>
<accession>A0AAP2G6V1</accession>
<feature type="region of interest" description="Disordered" evidence="1">
    <location>
        <begin position="99"/>
        <end position="130"/>
    </location>
</feature>
<dbReference type="EMBL" id="JADQAZ010000001">
    <property type="protein sequence ID" value="MBT0956202.1"/>
    <property type="molecule type" value="Genomic_DNA"/>
</dbReference>
<dbReference type="AlphaFoldDB" id="A0AAP2G6V1"/>
<gene>
    <name evidence="2" type="ORF">IV417_02285</name>
</gene>
<comment type="caution">
    <text evidence="2">The sequence shown here is derived from an EMBL/GenBank/DDBJ whole genome shotgun (WGS) entry which is preliminary data.</text>
</comment>
<reference evidence="2 3" key="1">
    <citation type="journal article" date="2021" name="Arch. Microbiol.">
        <title>Harenicola maris gen. nov., sp. nov. isolated from the Sea of Japan shallow sediments.</title>
        <authorList>
            <person name="Romanenko L.A."/>
            <person name="Kurilenko V.V."/>
            <person name="Chernysheva N.Y."/>
            <person name="Tekutyeva L.A."/>
            <person name="Velansky P.V."/>
            <person name="Svetashev V.I."/>
            <person name="Isaeva M.P."/>
        </authorList>
    </citation>
    <scope>NUCLEOTIDE SEQUENCE [LARGE SCALE GENOMIC DNA]</scope>
    <source>
        <strain evidence="2 3">KMM 3653</strain>
    </source>
</reference>
<evidence type="ECO:0000256" key="1">
    <source>
        <dbReference type="SAM" id="MobiDB-lite"/>
    </source>
</evidence>
<evidence type="ECO:0000313" key="3">
    <source>
        <dbReference type="Proteomes" id="UP001315686"/>
    </source>
</evidence>
<organism evidence="2 3">
    <name type="scientific">Harenicola maris</name>
    <dbReference type="NCBI Taxonomy" id="2841044"/>
    <lineage>
        <taxon>Bacteria</taxon>
        <taxon>Pseudomonadati</taxon>
        <taxon>Pseudomonadota</taxon>
        <taxon>Alphaproteobacteria</taxon>
        <taxon>Rhodobacterales</taxon>
        <taxon>Paracoccaceae</taxon>
        <taxon>Harenicola</taxon>
    </lineage>
</organism>